<dbReference type="Proteomes" id="UP000810252">
    <property type="component" value="Unassembled WGS sequence"/>
</dbReference>
<evidence type="ECO:0000313" key="2">
    <source>
        <dbReference type="EMBL" id="MBO8447701.1"/>
    </source>
</evidence>
<proteinExistence type="predicted"/>
<dbReference type="InterPro" id="IPR025660">
    <property type="entry name" value="Pept_his_AS"/>
</dbReference>
<gene>
    <name evidence="2" type="ORF">IAC29_00325</name>
</gene>
<dbReference type="InterPro" id="IPR023614">
    <property type="entry name" value="Porin_dom_sf"/>
</dbReference>
<dbReference type="AlphaFoldDB" id="A0A9D9EJK1"/>
<organism evidence="2 3">
    <name type="scientific">Candidatus Cryptobacteroides merdigallinarum</name>
    <dbReference type="NCBI Taxonomy" id="2840770"/>
    <lineage>
        <taxon>Bacteria</taxon>
        <taxon>Pseudomonadati</taxon>
        <taxon>Bacteroidota</taxon>
        <taxon>Bacteroidia</taxon>
        <taxon>Bacteroidales</taxon>
        <taxon>Candidatus Cryptobacteroides</taxon>
    </lineage>
</organism>
<dbReference type="SUPFAM" id="SSF56935">
    <property type="entry name" value="Porins"/>
    <property type="match status" value="1"/>
</dbReference>
<comment type="caution">
    <text evidence="2">The sequence shown here is derived from an EMBL/GenBank/DDBJ whole genome shotgun (WGS) entry which is preliminary data.</text>
</comment>
<accession>A0A9D9EJK1</accession>
<sequence>MKTRIIVAAIAFLAASAVFRTDAATRKTDAVTGATTDSSAVRTRTGKDTGKGFMNRLTIGGYGEAVMSYNMYSDNFGIYSSPEAYKDSKGHGRFDIPHAVLMLGYDFGKGWKLGMEIEFEHGGVEAAVERENGEAGEFEKEIERGGEVALEQFWVEKSFFPQLNVRAGHIIVPVGLTNSYHLPTEFFTVYRPEGENTIIPCTWHETGISVWGRAGDWRYEALMVAGLNSTFFSTEGWVHDGSASPYEFKPASQVAGAFRVDNYSVDGLRLGLSGYIGNSFHNDITTNTSDQYAGVNGTVMIGAFDFVFDRYGFIARGNFDYGYLSDIGYINRRNSTQNHTTSSPYANSLVGKAAICAGIEAGYDFFSLSERLKASEQKFYVFARYEYYDSYIPASGTTPNAWTDKHRIAAGINYYPIPEVGIKAEYSHRFLKSPYNPEPSVSLGVVWAAYFMN</sequence>
<dbReference type="Gene3D" id="2.40.160.10">
    <property type="entry name" value="Porin"/>
    <property type="match status" value="1"/>
</dbReference>
<evidence type="ECO:0008006" key="4">
    <source>
        <dbReference type="Google" id="ProtNLM"/>
    </source>
</evidence>
<dbReference type="PROSITE" id="PS00639">
    <property type="entry name" value="THIOL_PROTEASE_HIS"/>
    <property type="match status" value="1"/>
</dbReference>
<reference evidence="2" key="1">
    <citation type="submission" date="2020-10" db="EMBL/GenBank/DDBJ databases">
        <authorList>
            <person name="Gilroy R."/>
        </authorList>
    </citation>
    <scope>NUCLEOTIDE SEQUENCE</scope>
    <source>
        <strain evidence="2">20514</strain>
    </source>
</reference>
<feature type="chain" id="PRO_5038899581" description="Porin" evidence="1">
    <location>
        <begin position="24"/>
        <end position="453"/>
    </location>
</feature>
<reference evidence="2" key="2">
    <citation type="journal article" date="2021" name="PeerJ">
        <title>Extensive microbial diversity within the chicken gut microbiome revealed by metagenomics and culture.</title>
        <authorList>
            <person name="Gilroy R."/>
            <person name="Ravi A."/>
            <person name="Getino M."/>
            <person name="Pursley I."/>
            <person name="Horton D.L."/>
            <person name="Alikhan N.F."/>
            <person name="Baker D."/>
            <person name="Gharbi K."/>
            <person name="Hall N."/>
            <person name="Watson M."/>
            <person name="Adriaenssens E.M."/>
            <person name="Foster-Nyarko E."/>
            <person name="Jarju S."/>
            <person name="Secka A."/>
            <person name="Antonio M."/>
            <person name="Oren A."/>
            <person name="Chaudhuri R.R."/>
            <person name="La Ragione R."/>
            <person name="Hildebrand F."/>
            <person name="Pallen M.J."/>
        </authorList>
    </citation>
    <scope>NUCLEOTIDE SEQUENCE</scope>
    <source>
        <strain evidence="2">20514</strain>
    </source>
</reference>
<protein>
    <recommendedName>
        <fullName evidence="4">Porin</fullName>
    </recommendedName>
</protein>
<keyword evidence="1" id="KW-0732">Signal</keyword>
<evidence type="ECO:0000256" key="1">
    <source>
        <dbReference type="SAM" id="SignalP"/>
    </source>
</evidence>
<name>A0A9D9EJK1_9BACT</name>
<evidence type="ECO:0000313" key="3">
    <source>
        <dbReference type="Proteomes" id="UP000810252"/>
    </source>
</evidence>
<feature type="signal peptide" evidence="1">
    <location>
        <begin position="1"/>
        <end position="23"/>
    </location>
</feature>
<dbReference type="EMBL" id="JADIMQ010000003">
    <property type="protein sequence ID" value="MBO8447701.1"/>
    <property type="molecule type" value="Genomic_DNA"/>
</dbReference>